<dbReference type="PANTHER" id="PTHR47165:SF4">
    <property type="entry name" value="OS03G0429900 PROTEIN"/>
    <property type="match status" value="1"/>
</dbReference>
<evidence type="ECO:0000256" key="2">
    <source>
        <dbReference type="ARBA" id="ARBA00022723"/>
    </source>
</evidence>
<dbReference type="CDD" id="cd04476">
    <property type="entry name" value="RPA1_DBD_C"/>
    <property type="match status" value="1"/>
</dbReference>
<protein>
    <submittedName>
        <fullName evidence="9">Replication factor A-related protein, putative</fullName>
    </submittedName>
</protein>
<dbReference type="GO" id="GO:0003677">
    <property type="term" value="F:DNA binding"/>
    <property type="evidence" value="ECO:0007669"/>
    <property type="project" value="UniProtKB-KW"/>
</dbReference>
<dbReference type="PANTHER" id="PTHR47165">
    <property type="entry name" value="OS03G0429900 PROTEIN"/>
    <property type="match status" value="1"/>
</dbReference>
<dbReference type="FunFam" id="2.40.50.140:FF:000041">
    <property type="entry name" value="Replication protein A subunit"/>
    <property type="match status" value="1"/>
</dbReference>
<feature type="domain" description="Replication factor A C-terminal" evidence="7">
    <location>
        <begin position="284"/>
        <end position="431"/>
    </location>
</feature>
<dbReference type="Gene3D" id="2.40.50.140">
    <property type="entry name" value="Nucleic acid-binding proteins"/>
    <property type="match status" value="3"/>
</dbReference>
<reference evidence="9" key="1">
    <citation type="submission" date="2018-07" db="EMBL/GenBank/DDBJ databases">
        <authorList>
            <person name="Quirk P.G."/>
            <person name="Krulwich T.A."/>
        </authorList>
    </citation>
    <scope>NUCLEOTIDE SEQUENCE</scope>
    <source>
        <strain evidence="9">Anand</strain>
    </source>
</reference>
<dbReference type="AlphaFoldDB" id="A0A3B0MMN6"/>
<dbReference type="EMBL" id="UIVT01000002">
    <property type="protein sequence ID" value="SVP91044.1"/>
    <property type="molecule type" value="Genomic_DNA"/>
</dbReference>
<dbReference type="GO" id="GO:0008270">
    <property type="term" value="F:zinc ion binding"/>
    <property type="evidence" value="ECO:0007669"/>
    <property type="project" value="UniProtKB-KW"/>
</dbReference>
<dbReference type="CDD" id="cd04475">
    <property type="entry name" value="RPA1_DBD_B"/>
    <property type="match status" value="1"/>
</dbReference>
<keyword evidence="4" id="KW-0862">Zinc</keyword>
<dbReference type="InterPro" id="IPR031657">
    <property type="entry name" value="REPA_OB_2"/>
</dbReference>
<dbReference type="CDD" id="cd04474">
    <property type="entry name" value="RPA1_DBD_A"/>
    <property type="match status" value="1"/>
</dbReference>
<dbReference type="InterPro" id="IPR003871">
    <property type="entry name" value="RFA1B/D_OB_1st"/>
</dbReference>
<keyword evidence="2" id="KW-0479">Metal-binding</keyword>
<dbReference type="EMBL" id="UIVS01000002">
    <property type="protein sequence ID" value="SVP91653.1"/>
    <property type="molecule type" value="Genomic_DNA"/>
</dbReference>
<dbReference type="InterPro" id="IPR013955">
    <property type="entry name" value="Rep_factor-A_C"/>
</dbReference>
<name>A0A3B0MMN6_THEAN</name>
<keyword evidence="3" id="KW-0863">Zinc-finger</keyword>
<organism evidence="9">
    <name type="scientific">Theileria annulata</name>
    <dbReference type="NCBI Taxonomy" id="5874"/>
    <lineage>
        <taxon>Eukaryota</taxon>
        <taxon>Sar</taxon>
        <taxon>Alveolata</taxon>
        <taxon>Apicomplexa</taxon>
        <taxon>Aconoidasida</taxon>
        <taxon>Piroplasmida</taxon>
        <taxon>Theileriidae</taxon>
        <taxon>Theileria</taxon>
    </lineage>
</organism>
<gene>
    <name evidence="9" type="ORF">TAT_000172600</name>
    <name evidence="10" type="ORF">TAV_000172800</name>
</gene>
<dbReference type="VEuPathDB" id="PiroplasmaDB:TA13200"/>
<evidence type="ECO:0000256" key="5">
    <source>
        <dbReference type="ARBA" id="ARBA00023125"/>
    </source>
</evidence>
<evidence type="ECO:0000313" key="10">
    <source>
        <dbReference type="EMBL" id="SVP91653.1"/>
    </source>
</evidence>
<comment type="similarity">
    <text evidence="1">Belongs to the replication factor A protein 1 family.</text>
</comment>
<evidence type="ECO:0000256" key="1">
    <source>
        <dbReference type="ARBA" id="ARBA00005690"/>
    </source>
</evidence>
<keyword evidence="5" id="KW-0238">DNA-binding</keyword>
<dbReference type="Pfam" id="PF08646">
    <property type="entry name" value="Rep_fac-A_C"/>
    <property type="match status" value="1"/>
</dbReference>
<sequence length="466" mass="53884">MANSYFPIKNITTYTSNWTILGKVVEKSPLKSLKGDNAFLFVDIVDKNGDTIRAKFWGLAANKWNDLLEKGNVYTFSKGSVNLSNKKFNNTPHNYEITFGTDGVIDPSDELDDINVERNYEFVTLRDIKSTSRDTPFVVDILCFVKSLTPVSVTNTKFNRDTKKRLLYVVDDTSYELEVTLWGQMTELPIFDDILDKPVILSQVTIKEWNGGRFGQTSLTTDIKLADFQSVRNKDRLSTLEAWYQKAMSENETFKTMKTQTMSSSRDSYEFSTIEDAMTRAKGYFTFNCKLRKLFWKNKDGDMRLWYHSCPNCYKKVVEEQENVWRCITCDDSIVTPVLRYIVTCVFVDFSGQMVSTVYSDNGKKLLGYTEQELDAMDKEQLKNTLDFDVLHRDFKVSGFFKNKTYNGESRNIFNVTNVEEVDYAKETELLLEKMQITYESVENFLSLGNPDSQSSKKKTKFDQQL</sequence>
<evidence type="ECO:0000313" key="9">
    <source>
        <dbReference type="EMBL" id="SVP91044.1"/>
    </source>
</evidence>
<dbReference type="SUPFAM" id="SSF50249">
    <property type="entry name" value="Nucleic acid-binding proteins"/>
    <property type="match status" value="3"/>
</dbReference>
<feature type="domain" description="Replication protein A 70 kDa DNA-binding subunit B/D first OB fold" evidence="6">
    <location>
        <begin position="6"/>
        <end position="106"/>
    </location>
</feature>
<dbReference type="InterPro" id="IPR012340">
    <property type="entry name" value="NA-bd_OB-fold"/>
</dbReference>
<proteinExistence type="inferred from homology"/>
<evidence type="ECO:0000259" key="7">
    <source>
        <dbReference type="Pfam" id="PF08646"/>
    </source>
</evidence>
<dbReference type="Pfam" id="PF16900">
    <property type="entry name" value="REPA_OB_2"/>
    <property type="match status" value="1"/>
</dbReference>
<evidence type="ECO:0000259" key="8">
    <source>
        <dbReference type="Pfam" id="PF16900"/>
    </source>
</evidence>
<accession>A0A3B0MMN6</accession>
<evidence type="ECO:0000259" key="6">
    <source>
        <dbReference type="Pfam" id="PF02721"/>
    </source>
</evidence>
<feature type="domain" description="Replication protein A OB" evidence="8">
    <location>
        <begin position="127"/>
        <end position="214"/>
    </location>
</feature>
<evidence type="ECO:0000256" key="3">
    <source>
        <dbReference type="ARBA" id="ARBA00022771"/>
    </source>
</evidence>
<dbReference type="InterPro" id="IPR047192">
    <property type="entry name" value="Euk_RPA1_DBD_C"/>
</dbReference>
<evidence type="ECO:0000256" key="4">
    <source>
        <dbReference type="ARBA" id="ARBA00022833"/>
    </source>
</evidence>
<dbReference type="Pfam" id="PF02721">
    <property type="entry name" value="DUF223"/>
    <property type="match status" value="1"/>
</dbReference>